<dbReference type="PANTHER" id="PTHR31507">
    <property type="entry name" value="PROTEIN CBG15923"/>
    <property type="match status" value="1"/>
</dbReference>
<dbReference type="AlphaFoldDB" id="A0AAV5URL1"/>
<keyword evidence="1" id="KW-0812">Transmembrane</keyword>
<dbReference type="InterPro" id="IPR000884">
    <property type="entry name" value="TSP1_rpt"/>
</dbReference>
<dbReference type="EMBL" id="BTSY01000001">
    <property type="protein sequence ID" value="GMT09766.1"/>
    <property type="molecule type" value="Genomic_DNA"/>
</dbReference>
<evidence type="ECO:0000313" key="2">
    <source>
        <dbReference type="EMBL" id="GMT09766.1"/>
    </source>
</evidence>
<reference evidence="2" key="1">
    <citation type="submission" date="2023-10" db="EMBL/GenBank/DDBJ databases">
        <title>Genome assembly of Pristionchus species.</title>
        <authorList>
            <person name="Yoshida K."/>
            <person name="Sommer R.J."/>
        </authorList>
    </citation>
    <scope>NUCLEOTIDE SEQUENCE</scope>
    <source>
        <strain evidence="2">RS5133</strain>
    </source>
</reference>
<comment type="caution">
    <text evidence="2">The sequence shown here is derived from an EMBL/GenBank/DDBJ whole genome shotgun (WGS) entry which is preliminary data.</text>
</comment>
<evidence type="ECO:0000256" key="1">
    <source>
        <dbReference type="SAM" id="Phobius"/>
    </source>
</evidence>
<feature type="non-terminal residue" evidence="2">
    <location>
        <position position="1"/>
    </location>
</feature>
<proteinExistence type="predicted"/>
<dbReference type="Proteomes" id="UP001432322">
    <property type="component" value="Unassembled WGS sequence"/>
</dbReference>
<dbReference type="PROSITE" id="PS50092">
    <property type="entry name" value="TSP1"/>
    <property type="match status" value="1"/>
</dbReference>
<keyword evidence="1" id="KW-0472">Membrane</keyword>
<accession>A0AAV5URL1</accession>
<keyword evidence="1" id="KW-1133">Transmembrane helix</keyword>
<evidence type="ECO:0000313" key="3">
    <source>
        <dbReference type="Proteomes" id="UP001432322"/>
    </source>
</evidence>
<feature type="transmembrane region" description="Helical" evidence="1">
    <location>
        <begin position="6"/>
        <end position="27"/>
    </location>
</feature>
<keyword evidence="3" id="KW-1185">Reference proteome</keyword>
<protein>
    <submittedName>
        <fullName evidence="2">Uncharacterized protein</fullName>
    </submittedName>
</protein>
<name>A0AAV5URL1_9BILA</name>
<sequence length="108" mass="11187">LSVASSLLFYVMYSKIIAVLLIVGVCADWSDWTETSDFACSATCGMCGVKVAATRTCTGNCSGAPVRYEECGAGTCFFPNPSCCAGYEKKVFGGQIQCAAKAGAVAPK</sequence>
<gene>
    <name evidence="2" type="ORF">PFISCL1PPCAC_1063</name>
</gene>
<organism evidence="2 3">
    <name type="scientific">Pristionchus fissidentatus</name>
    <dbReference type="NCBI Taxonomy" id="1538716"/>
    <lineage>
        <taxon>Eukaryota</taxon>
        <taxon>Metazoa</taxon>
        <taxon>Ecdysozoa</taxon>
        <taxon>Nematoda</taxon>
        <taxon>Chromadorea</taxon>
        <taxon>Rhabditida</taxon>
        <taxon>Rhabditina</taxon>
        <taxon>Diplogasteromorpha</taxon>
        <taxon>Diplogasteroidea</taxon>
        <taxon>Neodiplogasteridae</taxon>
        <taxon>Pristionchus</taxon>
    </lineage>
</organism>
<dbReference type="PANTHER" id="PTHR31507:SF3">
    <property type="entry name" value="TIL DOMAIN-CONTAINING PROTEIN"/>
    <property type="match status" value="1"/>
</dbReference>
<feature type="non-terminal residue" evidence="2">
    <location>
        <position position="108"/>
    </location>
</feature>